<dbReference type="SUPFAM" id="SSF103473">
    <property type="entry name" value="MFS general substrate transporter"/>
    <property type="match status" value="1"/>
</dbReference>
<accession>A0ABT9V6B2</accession>
<keyword evidence="2" id="KW-0813">Transport</keyword>
<dbReference type="InterPro" id="IPR036259">
    <property type="entry name" value="MFS_trans_sf"/>
</dbReference>
<proteinExistence type="predicted"/>
<feature type="transmembrane region" description="Helical" evidence="7">
    <location>
        <begin position="100"/>
        <end position="121"/>
    </location>
</feature>
<dbReference type="CDD" id="cd06173">
    <property type="entry name" value="MFS_MefA_like"/>
    <property type="match status" value="1"/>
</dbReference>
<evidence type="ECO:0000256" key="6">
    <source>
        <dbReference type="ARBA" id="ARBA00023136"/>
    </source>
</evidence>
<feature type="transmembrane region" description="Helical" evidence="7">
    <location>
        <begin position="12"/>
        <end position="35"/>
    </location>
</feature>
<feature type="transmembrane region" description="Helical" evidence="7">
    <location>
        <begin position="282"/>
        <end position="301"/>
    </location>
</feature>
<comment type="caution">
    <text evidence="9">The sequence shown here is derived from an EMBL/GenBank/DDBJ whole genome shotgun (WGS) entry which is preliminary data.</text>
</comment>
<feature type="transmembrane region" description="Helical" evidence="7">
    <location>
        <begin position="142"/>
        <end position="162"/>
    </location>
</feature>
<dbReference type="InterPro" id="IPR020846">
    <property type="entry name" value="MFS_dom"/>
</dbReference>
<feature type="transmembrane region" description="Helical" evidence="7">
    <location>
        <begin position="222"/>
        <end position="241"/>
    </location>
</feature>
<dbReference type="RefSeq" id="WP_307150984.1">
    <property type="nucleotide sequence ID" value="NZ_JAUSTU010000012.1"/>
</dbReference>
<comment type="subcellular location">
    <subcellularLocation>
        <location evidence="1">Cell membrane</location>
        <topology evidence="1">Multi-pass membrane protein</topology>
    </subcellularLocation>
</comment>
<keyword evidence="3" id="KW-1003">Cell membrane</keyword>
<sequence>MGTVGFRAFLLIWIGQLFSVVGSGLTSFALGVWVLKETGSVSLFSFMLLSATFPAILFSPFAGVIVDRYNRRTIMIVSDAVAGLGTLTMFILYSANMMEIWHLFIILSISSVASSLQFPAYQAAVSTLVSKEHLGRASGMVQVADSISIIVAPVLAGFLLNIIGIRGIVLIDFATLLLGITALLFVKIPHVQKPKEAEDKNSIWKEAAFGWRYIAERPGLKFLLIFFAISNFLLSFFNILLQPYILSFTNERVLGLVLSCFGIGMLLGGVLMGVWGGPKQRIKGLLGFGLLSGLALTLAGVESSALLVAISLGLTAFFMPLTNGCSQVIWQSKVPLEVQGRVFALRRMTALSLSPVAYVLAGPLIDYVFEPAMLENGILASSAGLLFGVGEGRGMGLFITIIGLGWALASIFGYLNPRVRNLETELPDHDATIEMVNEPLVQVSE</sequence>
<evidence type="ECO:0000256" key="7">
    <source>
        <dbReference type="SAM" id="Phobius"/>
    </source>
</evidence>
<feature type="transmembrane region" description="Helical" evidence="7">
    <location>
        <begin position="253"/>
        <end position="275"/>
    </location>
</feature>
<dbReference type="PROSITE" id="PS50850">
    <property type="entry name" value="MFS"/>
    <property type="match status" value="1"/>
</dbReference>
<evidence type="ECO:0000256" key="5">
    <source>
        <dbReference type="ARBA" id="ARBA00022989"/>
    </source>
</evidence>
<evidence type="ECO:0000256" key="1">
    <source>
        <dbReference type="ARBA" id="ARBA00004651"/>
    </source>
</evidence>
<feature type="transmembrane region" description="Helical" evidence="7">
    <location>
        <begin position="395"/>
        <end position="415"/>
    </location>
</feature>
<dbReference type="Proteomes" id="UP001231362">
    <property type="component" value="Unassembled WGS sequence"/>
</dbReference>
<feature type="transmembrane region" description="Helical" evidence="7">
    <location>
        <begin position="350"/>
        <end position="369"/>
    </location>
</feature>
<dbReference type="PRINTS" id="PR01988">
    <property type="entry name" value="EXPORTERBACE"/>
</dbReference>
<evidence type="ECO:0000313" key="9">
    <source>
        <dbReference type="EMBL" id="MDQ0156479.1"/>
    </source>
</evidence>
<evidence type="ECO:0000313" key="10">
    <source>
        <dbReference type="Proteomes" id="UP001231362"/>
    </source>
</evidence>
<dbReference type="EMBL" id="JAUSTU010000012">
    <property type="protein sequence ID" value="MDQ0156479.1"/>
    <property type="molecule type" value="Genomic_DNA"/>
</dbReference>
<evidence type="ECO:0000256" key="2">
    <source>
        <dbReference type="ARBA" id="ARBA00022448"/>
    </source>
</evidence>
<protein>
    <submittedName>
        <fullName evidence="9">MFS family permease</fullName>
    </submittedName>
</protein>
<evidence type="ECO:0000256" key="4">
    <source>
        <dbReference type="ARBA" id="ARBA00022692"/>
    </source>
</evidence>
<dbReference type="Gene3D" id="1.20.1250.20">
    <property type="entry name" value="MFS general substrate transporter like domains"/>
    <property type="match status" value="1"/>
</dbReference>
<gene>
    <name evidence="9" type="ORF">J2S07_002799</name>
</gene>
<feature type="transmembrane region" description="Helical" evidence="7">
    <location>
        <begin position="168"/>
        <end position="186"/>
    </location>
</feature>
<dbReference type="Pfam" id="PF07690">
    <property type="entry name" value="MFS_1"/>
    <property type="match status" value="1"/>
</dbReference>
<keyword evidence="6 7" id="KW-0472">Membrane</keyword>
<dbReference type="InterPro" id="IPR022324">
    <property type="entry name" value="Bacilysin_exporter_BacE_put"/>
</dbReference>
<evidence type="ECO:0000259" key="8">
    <source>
        <dbReference type="PROSITE" id="PS50850"/>
    </source>
</evidence>
<dbReference type="InterPro" id="IPR011701">
    <property type="entry name" value="MFS"/>
</dbReference>
<dbReference type="PANTHER" id="PTHR43266">
    <property type="entry name" value="MACROLIDE-EFFLUX PROTEIN"/>
    <property type="match status" value="1"/>
</dbReference>
<name>A0ABT9V6B2_9BACL</name>
<keyword evidence="5 7" id="KW-1133">Transmembrane helix</keyword>
<feature type="transmembrane region" description="Helical" evidence="7">
    <location>
        <begin position="73"/>
        <end position="94"/>
    </location>
</feature>
<feature type="domain" description="Major facilitator superfamily (MFS) profile" evidence="8">
    <location>
        <begin position="1"/>
        <end position="192"/>
    </location>
</feature>
<evidence type="ECO:0000256" key="3">
    <source>
        <dbReference type="ARBA" id="ARBA00022475"/>
    </source>
</evidence>
<organism evidence="9 10">
    <name type="scientific">Anoxybacillus andreesenii</name>
    <dbReference type="NCBI Taxonomy" id="1325932"/>
    <lineage>
        <taxon>Bacteria</taxon>
        <taxon>Bacillati</taxon>
        <taxon>Bacillota</taxon>
        <taxon>Bacilli</taxon>
        <taxon>Bacillales</taxon>
        <taxon>Anoxybacillaceae</taxon>
        <taxon>Anoxybacillus</taxon>
    </lineage>
</organism>
<keyword evidence="10" id="KW-1185">Reference proteome</keyword>
<keyword evidence="4 7" id="KW-0812">Transmembrane</keyword>
<feature type="transmembrane region" description="Helical" evidence="7">
    <location>
        <begin position="41"/>
        <end position="66"/>
    </location>
</feature>
<reference evidence="9 10" key="1">
    <citation type="submission" date="2023-07" db="EMBL/GenBank/DDBJ databases">
        <title>Genomic Encyclopedia of Type Strains, Phase IV (KMG-IV): sequencing the most valuable type-strain genomes for metagenomic binning, comparative biology and taxonomic classification.</title>
        <authorList>
            <person name="Goeker M."/>
        </authorList>
    </citation>
    <scope>NUCLEOTIDE SEQUENCE [LARGE SCALE GENOMIC DNA]</scope>
    <source>
        <strain evidence="9 10">DSM 23948</strain>
    </source>
</reference>
<dbReference type="PANTHER" id="PTHR43266:SF2">
    <property type="entry name" value="MAJOR FACILITATOR SUPERFAMILY (MFS) PROFILE DOMAIN-CONTAINING PROTEIN"/>
    <property type="match status" value="1"/>
</dbReference>